<evidence type="ECO:0000313" key="1">
    <source>
        <dbReference type="EMBL" id="TSJ75083.1"/>
    </source>
</evidence>
<sequence length="62" mass="7151">MNLPRKISLNVWFFSSSDAPFLKHLKRFGRRFLSNQQFASHDVGAMEQPAPFPIHHSPARMA</sequence>
<protein>
    <submittedName>
        <fullName evidence="1">Uncharacterized protein</fullName>
    </submittedName>
</protein>
<evidence type="ECO:0000313" key="2">
    <source>
        <dbReference type="Proteomes" id="UP000315648"/>
    </source>
</evidence>
<proteinExistence type="predicted"/>
<organism evidence="1 2">
    <name type="scientific">Rariglobus hedericola</name>
    <dbReference type="NCBI Taxonomy" id="2597822"/>
    <lineage>
        <taxon>Bacteria</taxon>
        <taxon>Pseudomonadati</taxon>
        <taxon>Verrucomicrobiota</taxon>
        <taxon>Opitutia</taxon>
        <taxon>Opitutales</taxon>
        <taxon>Opitutaceae</taxon>
        <taxon>Rariglobus</taxon>
    </lineage>
</organism>
<accession>A0A556QEK4</accession>
<gene>
    <name evidence="1" type="ORF">FPL22_16940</name>
</gene>
<keyword evidence="2" id="KW-1185">Reference proteome</keyword>
<dbReference type="EMBL" id="VMBG01000004">
    <property type="protein sequence ID" value="TSJ75083.1"/>
    <property type="molecule type" value="Genomic_DNA"/>
</dbReference>
<dbReference type="Proteomes" id="UP000315648">
    <property type="component" value="Unassembled WGS sequence"/>
</dbReference>
<dbReference type="RefSeq" id="WP_144354225.1">
    <property type="nucleotide sequence ID" value="NZ_CBCRVV010000010.1"/>
</dbReference>
<comment type="caution">
    <text evidence="1">The sequence shown here is derived from an EMBL/GenBank/DDBJ whole genome shotgun (WGS) entry which is preliminary data.</text>
</comment>
<name>A0A556QEK4_9BACT</name>
<dbReference type="AlphaFoldDB" id="A0A556QEK4"/>
<reference evidence="1 2" key="1">
    <citation type="submission" date="2019-07" db="EMBL/GenBank/DDBJ databases">
        <title>Description of 53C-WASEF.</title>
        <authorList>
            <person name="Pitt A."/>
            <person name="Hahn M.W."/>
        </authorList>
    </citation>
    <scope>NUCLEOTIDE SEQUENCE [LARGE SCALE GENOMIC DNA]</scope>
    <source>
        <strain evidence="1 2">53C-WASEF</strain>
    </source>
</reference>